<comment type="catalytic activity">
    <reaction evidence="1 5 6">
        <text>[protein]-peptidylproline (omega=180) = [protein]-peptidylproline (omega=0)</text>
        <dbReference type="Rhea" id="RHEA:16237"/>
        <dbReference type="Rhea" id="RHEA-COMP:10747"/>
        <dbReference type="Rhea" id="RHEA-COMP:10748"/>
        <dbReference type="ChEBI" id="CHEBI:83833"/>
        <dbReference type="ChEBI" id="CHEBI:83834"/>
        <dbReference type="EC" id="5.2.1.8"/>
    </reaction>
</comment>
<reference evidence="8 9" key="1">
    <citation type="journal article" date="2012" name="Stand. Genomic Sci.">
        <title>Genome sequence of the orange-pigmented seawater bacterium Owenweeksia hongkongensis type strain (UST20020801(T)).</title>
        <authorList>
            <person name="Riedel T."/>
            <person name="Held B."/>
            <person name="Nolan M."/>
            <person name="Lucas S."/>
            <person name="Lapidus A."/>
            <person name="Tice H."/>
            <person name="Del Rio T.G."/>
            <person name="Cheng J.F."/>
            <person name="Han C."/>
            <person name="Tapia R."/>
            <person name="Goodwin L.A."/>
            <person name="Pitluck S."/>
            <person name="Liolios K."/>
            <person name="Mavromatis K."/>
            <person name="Pagani I."/>
            <person name="Ivanova N."/>
            <person name="Mikhailova N."/>
            <person name="Pati A."/>
            <person name="Chen A."/>
            <person name="Palaniappan K."/>
            <person name="Rohde M."/>
            <person name="Tindall B.J."/>
            <person name="Detter J.C."/>
            <person name="Goker M."/>
            <person name="Woyke T."/>
            <person name="Bristow J."/>
            <person name="Eisen J.A."/>
            <person name="Markowitz V."/>
            <person name="Hugenholtz P."/>
            <person name="Klenk H.P."/>
            <person name="Kyrpides N.C."/>
        </authorList>
    </citation>
    <scope>NUCLEOTIDE SEQUENCE</scope>
    <source>
        <strain evidence="9">DSM 17368 / JCM 12287 / NRRL B-23963</strain>
    </source>
</reference>
<dbReference type="EC" id="5.2.1.8" evidence="6"/>
<evidence type="ECO:0000256" key="5">
    <source>
        <dbReference type="PROSITE-ProRule" id="PRU00277"/>
    </source>
</evidence>
<dbReference type="Gene3D" id="3.10.50.40">
    <property type="match status" value="1"/>
</dbReference>
<evidence type="ECO:0000256" key="3">
    <source>
        <dbReference type="ARBA" id="ARBA00023110"/>
    </source>
</evidence>
<organism evidence="8 9">
    <name type="scientific">Owenweeksia hongkongensis (strain DSM 17368 / CIP 108786 / JCM 12287 / NRRL B-23963 / UST20020801)</name>
    <dbReference type="NCBI Taxonomy" id="926562"/>
    <lineage>
        <taxon>Bacteria</taxon>
        <taxon>Pseudomonadati</taxon>
        <taxon>Bacteroidota</taxon>
        <taxon>Flavobacteriia</taxon>
        <taxon>Flavobacteriales</taxon>
        <taxon>Owenweeksiaceae</taxon>
        <taxon>Owenweeksia</taxon>
    </lineage>
</organism>
<dbReference type="PROSITE" id="PS51257">
    <property type="entry name" value="PROKAR_LIPOPROTEIN"/>
    <property type="match status" value="1"/>
</dbReference>
<keyword evidence="9" id="KW-1185">Reference proteome</keyword>
<dbReference type="KEGG" id="oho:Oweho_1160"/>
<dbReference type="Proteomes" id="UP000005631">
    <property type="component" value="Chromosome"/>
</dbReference>
<evidence type="ECO:0000256" key="2">
    <source>
        <dbReference type="ARBA" id="ARBA00006577"/>
    </source>
</evidence>
<evidence type="ECO:0000313" key="9">
    <source>
        <dbReference type="Proteomes" id="UP000005631"/>
    </source>
</evidence>
<evidence type="ECO:0000256" key="4">
    <source>
        <dbReference type="ARBA" id="ARBA00023235"/>
    </source>
</evidence>
<sequence>MKKLFFLLFLATAFFSCKKEDQDKIDQDIITKYIADQNLDAKATGSGLYYVIEEEGTGRHPESNSYVKVAYKGYLTDGTVFDQSSAAGIKFKLTQVIEGWTEGIPLFKVGGKGKLIIPSKLGYGDQSTSGIPANSVLIFDIELLQVY</sequence>
<dbReference type="InterPro" id="IPR001179">
    <property type="entry name" value="PPIase_FKBP_dom"/>
</dbReference>
<dbReference type="STRING" id="926562.Oweho_1160"/>
<evidence type="ECO:0000256" key="1">
    <source>
        <dbReference type="ARBA" id="ARBA00000971"/>
    </source>
</evidence>
<dbReference type="AlphaFoldDB" id="G8R5C0"/>
<dbReference type="InterPro" id="IPR046357">
    <property type="entry name" value="PPIase_dom_sf"/>
</dbReference>
<dbReference type="HOGENOM" id="CLU_013615_7_2_10"/>
<dbReference type="PANTHER" id="PTHR43811:SF19">
    <property type="entry name" value="39 KDA FK506-BINDING NUCLEAR PROTEIN"/>
    <property type="match status" value="1"/>
</dbReference>
<dbReference type="Pfam" id="PF00254">
    <property type="entry name" value="FKBP_C"/>
    <property type="match status" value="1"/>
</dbReference>
<name>G8R5C0_OWEHD</name>
<evidence type="ECO:0000313" key="8">
    <source>
        <dbReference type="EMBL" id="AEV32165.1"/>
    </source>
</evidence>
<proteinExistence type="inferred from homology"/>
<keyword evidence="4 5" id="KW-0413">Isomerase</keyword>
<dbReference type="OrthoDB" id="9814548at2"/>
<dbReference type="EMBL" id="CP003156">
    <property type="protein sequence ID" value="AEV32165.1"/>
    <property type="molecule type" value="Genomic_DNA"/>
</dbReference>
<evidence type="ECO:0000259" key="7">
    <source>
        <dbReference type="PROSITE" id="PS50059"/>
    </source>
</evidence>
<dbReference type="PANTHER" id="PTHR43811">
    <property type="entry name" value="FKBP-TYPE PEPTIDYL-PROLYL CIS-TRANS ISOMERASE FKPA"/>
    <property type="match status" value="1"/>
</dbReference>
<dbReference type="PROSITE" id="PS50059">
    <property type="entry name" value="FKBP_PPIASE"/>
    <property type="match status" value="1"/>
</dbReference>
<dbReference type="RefSeq" id="WP_014201525.1">
    <property type="nucleotide sequence ID" value="NC_016599.1"/>
</dbReference>
<accession>G8R5C0</accession>
<evidence type="ECO:0000256" key="6">
    <source>
        <dbReference type="RuleBase" id="RU003915"/>
    </source>
</evidence>
<keyword evidence="3 5" id="KW-0697">Rotamase</keyword>
<protein>
    <recommendedName>
        <fullName evidence="6">Peptidyl-prolyl cis-trans isomerase</fullName>
        <ecNumber evidence="6">5.2.1.8</ecNumber>
    </recommendedName>
</protein>
<gene>
    <name evidence="8" type="ordered locus">Oweho_1160</name>
</gene>
<dbReference type="GO" id="GO:0003755">
    <property type="term" value="F:peptidyl-prolyl cis-trans isomerase activity"/>
    <property type="evidence" value="ECO:0007669"/>
    <property type="project" value="UniProtKB-UniRule"/>
</dbReference>
<dbReference type="SUPFAM" id="SSF54534">
    <property type="entry name" value="FKBP-like"/>
    <property type="match status" value="1"/>
</dbReference>
<feature type="domain" description="PPIase FKBP-type" evidence="7">
    <location>
        <begin position="64"/>
        <end position="147"/>
    </location>
</feature>
<dbReference type="eggNOG" id="COG0545">
    <property type="taxonomic scope" value="Bacteria"/>
</dbReference>
<comment type="similarity">
    <text evidence="2 6">Belongs to the FKBP-type PPIase family.</text>
</comment>